<feature type="repeat" description="PPR" evidence="3">
    <location>
        <begin position="190"/>
        <end position="224"/>
    </location>
</feature>
<feature type="region of interest" description="Disordered" evidence="4">
    <location>
        <begin position="24"/>
        <end position="46"/>
    </location>
</feature>
<dbReference type="Gene3D" id="1.25.40.10">
    <property type="entry name" value="Tetratricopeptide repeat domain"/>
    <property type="match status" value="1"/>
</dbReference>
<gene>
    <name evidence="6" type="ORF">SADUNF_Sadunf16G0159000</name>
</gene>
<dbReference type="NCBIfam" id="TIGR00756">
    <property type="entry name" value="PPR"/>
    <property type="match status" value="2"/>
</dbReference>
<evidence type="ECO:0000256" key="1">
    <source>
        <dbReference type="ARBA" id="ARBA00007626"/>
    </source>
</evidence>
<dbReference type="PANTHER" id="PTHR46128:SF224">
    <property type="entry name" value="PENTACOTRIPEPTIDE-REPEAT REGION OF PRORP DOMAIN-CONTAINING PROTEIN"/>
    <property type="match status" value="1"/>
</dbReference>
<accession>A0A835J725</accession>
<dbReference type="OrthoDB" id="1165817at2759"/>
<dbReference type="InterPro" id="IPR050872">
    <property type="entry name" value="PPR_P_subfamily"/>
</dbReference>
<dbReference type="EMBL" id="JADGMS010000016">
    <property type="protein sequence ID" value="KAF9665777.1"/>
    <property type="molecule type" value="Genomic_DNA"/>
</dbReference>
<dbReference type="Pfam" id="PF12854">
    <property type="entry name" value="PPR_1"/>
    <property type="match status" value="2"/>
</dbReference>
<organism evidence="6 7">
    <name type="scientific">Salix dunnii</name>
    <dbReference type="NCBI Taxonomy" id="1413687"/>
    <lineage>
        <taxon>Eukaryota</taxon>
        <taxon>Viridiplantae</taxon>
        <taxon>Streptophyta</taxon>
        <taxon>Embryophyta</taxon>
        <taxon>Tracheophyta</taxon>
        <taxon>Spermatophyta</taxon>
        <taxon>Magnoliopsida</taxon>
        <taxon>eudicotyledons</taxon>
        <taxon>Gunneridae</taxon>
        <taxon>Pentapetalae</taxon>
        <taxon>rosids</taxon>
        <taxon>fabids</taxon>
        <taxon>Malpighiales</taxon>
        <taxon>Salicaceae</taxon>
        <taxon>Saliceae</taxon>
        <taxon>Salix</taxon>
    </lineage>
</organism>
<evidence type="ECO:0000313" key="6">
    <source>
        <dbReference type="EMBL" id="KAF9665777.1"/>
    </source>
</evidence>
<feature type="transmembrane region" description="Helical" evidence="5">
    <location>
        <begin position="346"/>
        <end position="367"/>
    </location>
</feature>
<evidence type="ECO:0000313" key="7">
    <source>
        <dbReference type="Proteomes" id="UP000657918"/>
    </source>
</evidence>
<name>A0A835J725_9ROSI</name>
<evidence type="ECO:0000256" key="4">
    <source>
        <dbReference type="SAM" id="MobiDB-lite"/>
    </source>
</evidence>
<keyword evidence="5" id="KW-1133">Transmembrane helix</keyword>
<dbReference type="PROSITE" id="PS51375">
    <property type="entry name" value="PPR"/>
    <property type="match status" value="2"/>
</dbReference>
<dbReference type="PANTHER" id="PTHR46128">
    <property type="entry name" value="MITOCHONDRIAL GROUP I INTRON SPLICING FACTOR CCM1"/>
    <property type="match status" value="1"/>
</dbReference>
<dbReference type="Proteomes" id="UP000657918">
    <property type="component" value="Chromosome 16"/>
</dbReference>
<evidence type="ECO:0000256" key="3">
    <source>
        <dbReference type="PROSITE-ProRule" id="PRU00708"/>
    </source>
</evidence>
<dbReference type="Pfam" id="PF01535">
    <property type="entry name" value="PPR"/>
    <property type="match status" value="2"/>
</dbReference>
<dbReference type="AlphaFoldDB" id="A0A835J725"/>
<protein>
    <recommendedName>
        <fullName evidence="8">Pentatricopeptide repeat-containing protein</fullName>
    </recommendedName>
</protein>
<reference evidence="6 7" key="1">
    <citation type="submission" date="2020-10" db="EMBL/GenBank/DDBJ databases">
        <title>Plant Genome Project.</title>
        <authorList>
            <person name="Zhang R.-G."/>
        </authorList>
    </citation>
    <scope>NUCLEOTIDE SEQUENCE [LARGE SCALE GENOMIC DNA]</scope>
    <source>
        <strain evidence="6">FAFU-HL-1</strain>
        <tissue evidence="6">Leaf</tissue>
    </source>
</reference>
<keyword evidence="5" id="KW-0812">Transmembrane</keyword>
<keyword evidence="5" id="KW-0472">Membrane</keyword>
<comment type="similarity">
    <text evidence="1">Belongs to the PPR family. P subfamily.</text>
</comment>
<sequence length="375" mass="41776">MPSCTVLFVSVKTGTEVCDSKAVVQGPPVAPPSRRSRDNGVSARNKCPNKALDSARKFRALLDHAERFRALSDLRTDSKSNLWYTVARDRDGGRTPPRWYGGVEEAMTLLEEMRRKGLEVDAVVDVTLINGRAWKALDLFDLMIDKGEEPRPDAFSYNTFILGPCSNCKVDEAMKLFSSLMEDGNYVEPDVIISSTVIQGLCKEGRLEEAVEIYDAMIQRGSFESSLEGYSICQGVAEWDASNGFDLSSLYLIKGFGLKDETEEVINLLRQMTDKCVVLVLEITNSILIFLRKLITGATIPPSHVALYVNPISSGFEFFCCVLQPLLCIKMSTSFAVMWVCFGDGYAVWIYLCYSVSLIMCPSQVFFAKMPVLRS</sequence>
<keyword evidence="7" id="KW-1185">Reference proteome</keyword>
<feature type="repeat" description="PPR" evidence="3">
    <location>
        <begin position="153"/>
        <end position="187"/>
    </location>
</feature>
<comment type="caution">
    <text evidence="6">The sequence shown here is derived from an EMBL/GenBank/DDBJ whole genome shotgun (WGS) entry which is preliminary data.</text>
</comment>
<evidence type="ECO:0000256" key="2">
    <source>
        <dbReference type="ARBA" id="ARBA00022737"/>
    </source>
</evidence>
<keyword evidence="2" id="KW-0677">Repeat</keyword>
<evidence type="ECO:0008006" key="8">
    <source>
        <dbReference type="Google" id="ProtNLM"/>
    </source>
</evidence>
<dbReference type="InterPro" id="IPR002885">
    <property type="entry name" value="PPR_rpt"/>
</dbReference>
<proteinExistence type="inferred from homology"/>
<dbReference type="InterPro" id="IPR011990">
    <property type="entry name" value="TPR-like_helical_dom_sf"/>
</dbReference>
<evidence type="ECO:0000256" key="5">
    <source>
        <dbReference type="SAM" id="Phobius"/>
    </source>
</evidence>